<dbReference type="Proteomes" id="UP000823399">
    <property type="component" value="Unassembled WGS sequence"/>
</dbReference>
<evidence type="ECO:0000256" key="1">
    <source>
        <dbReference type="SAM" id="Coils"/>
    </source>
</evidence>
<dbReference type="OrthoDB" id="2641531at2759"/>
<comment type="caution">
    <text evidence="2">The sequence shown here is derived from an EMBL/GenBank/DDBJ whole genome shotgun (WGS) entry which is preliminary data.</text>
</comment>
<keyword evidence="1" id="KW-0175">Coiled coil</keyword>
<dbReference type="AlphaFoldDB" id="A0A9P7FIA8"/>
<name>A0A9P7FIA8_9AGAM</name>
<sequence>MSSSSIPSERLSCEQHFGCNDNMSEAMSKIQMAGRNRELQTYLMSLDDIDLDDEAQDKLFTQYTINTVYASYSAAQHRVRQYTHLLELLQREMDEWAMKVEKASHIMPDYKPVWLLQTQ</sequence>
<feature type="coiled-coil region" evidence="1">
    <location>
        <begin position="72"/>
        <end position="106"/>
    </location>
</feature>
<reference evidence="2" key="1">
    <citation type="journal article" date="2020" name="New Phytol.">
        <title>Comparative genomics reveals dynamic genome evolution in host specialist ectomycorrhizal fungi.</title>
        <authorList>
            <person name="Lofgren L.A."/>
            <person name="Nguyen N.H."/>
            <person name="Vilgalys R."/>
            <person name="Ruytinx J."/>
            <person name="Liao H.L."/>
            <person name="Branco S."/>
            <person name="Kuo A."/>
            <person name="LaButti K."/>
            <person name="Lipzen A."/>
            <person name="Andreopoulos W."/>
            <person name="Pangilinan J."/>
            <person name="Riley R."/>
            <person name="Hundley H."/>
            <person name="Na H."/>
            <person name="Barry K."/>
            <person name="Grigoriev I.V."/>
            <person name="Stajich J.E."/>
            <person name="Kennedy P.G."/>
        </authorList>
    </citation>
    <scope>NUCLEOTIDE SEQUENCE</scope>
    <source>
        <strain evidence="2">FC423</strain>
    </source>
</reference>
<keyword evidence="3" id="KW-1185">Reference proteome</keyword>
<organism evidence="2 3">
    <name type="scientific">Suillus discolor</name>
    <dbReference type="NCBI Taxonomy" id="1912936"/>
    <lineage>
        <taxon>Eukaryota</taxon>
        <taxon>Fungi</taxon>
        <taxon>Dikarya</taxon>
        <taxon>Basidiomycota</taxon>
        <taxon>Agaricomycotina</taxon>
        <taxon>Agaricomycetes</taxon>
        <taxon>Agaricomycetidae</taxon>
        <taxon>Boletales</taxon>
        <taxon>Suillineae</taxon>
        <taxon>Suillaceae</taxon>
        <taxon>Suillus</taxon>
    </lineage>
</organism>
<evidence type="ECO:0000313" key="3">
    <source>
        <dbReference type="Proteomes" id="UP000823399"/>
    </source>
</evidence>
<dbReference type="EMBL" id="JABBWM010000004">
    <property type="protein sequence ID" value="KAG2117773.1"/>
    <property type="molecule type" value="Genomic_DNA"/>
</dbReference>
<dbReference type="GeneID" id="64706098"/>
<gene>
    <name evidence="2" type="ORF">F5147DRAFT_832959</name>
</gene>
<proteinExistence type="predicted"/>
<evidence type="ECO:0000313" key="2">
    <source>
        <dbReference type="EMBL" id="KAG2117773.1"/>
    </source>
</evidence>
<accession>A0A9P7FIA8</accession>
<dbReference type="RefSeq" id="XP_041298290.1">
    <property type="nucleotide sequence ID" value="XM_041443839.1"/>
</dbReference>
<protein>
    <submittedName>
        <fullName evidence="2">Uncharacterized protein</fullName>
    </submittedName>
</protein>